<feature type="transmembrane region" description="Helical" evidence="1">
    <location>
        <begin position="43"/>
        <end position="66"/>
    </location>
</feature>
<feature type="transmembrane region" description="Helical" evidence="1">
    <location>
        <begin position="6"/>
        <end position="23"/>
    </location>
</feature>
<gene>
    <name evidence="2" type="ORF">ENM88_04990</name>
</gene>
<keyword evidence="1" id="KW-1133">Transmembrane helix</keyword>
<evidence type="ECO:0000313" key="2">
    <source>
        <dbReference type="EMBL" id="HHP05090.1"/>
    </source>
</evidence>
<sequence>MLEVFSWALLGVAVTFHAAYGALKWSLGMRREALYEWEKAVSVVVYLLVVHLILWVASEVSGALGLSVSVPNPSSAAESLRHAAGVFWNASKAAVDTVLFVSVERAVLATAPLTTPLSSVLGGATGWSTAELSIVAIYFMHLSFAAEAISRVSWPLLSLGATLAAIPSLRKAGATLLAAYISSVLSLTYSSGVVAHALTGVRVPSSTDIMDWIKVAEIAGNNAVALGGAATHTAVALALGAAAGVGLASLFGSVYISLTRV</sequence>
<keyword evidence="1" id="KW-0812">Transmembrane</keyword>
<organism evidence="2">
    <name type="scientific">Thermofilum pendens</name>
    <dbReference type="NCBI Taxonomy" id="2269"/>
    <lineage>
        <taxon>Archaea</taxon>
        <taxon>Thermoproteota</taxon>
        <taxon>Thermoprotei</taxon>
        <taxon>Thermofilales</taxon>
        <taxon>Thermofilaceae</taxon>
        <taxon>Thermofilum</taxon>
    </lineage>
</organism>
<keyword evidence="1" id="KW-0472">Membrane</keyword>
<dbReference type="EMBL" id="DRZM01000153">
    <property type="protein sequence ID" value="HHP05090.1"/>
    <property type="molecule type" value="Genomic_DNA"/>
</dbReference>
<name>A0A7J3X799_THEPE</name>
<feature type="transmembrane region" description="Helical" evidence="1">
    <location>
        <begin position="176"/>
        <end position="198"/>
    </location>
</feature>
<accession>A0A7J3X799</accession>
<reference evidence="2" key="1">
    <citation type="journal article" date="2020" name="mSystems">
        <title>Genome- and Community-Level Interaction Insights into Carbon Utilization and Element Cycling Functions of Hydrothermarchaeota in Hydrothermal Sediment.</title>
        <authorList>
            <person name="Zhou Z."/>
            <person name="Liu Y."/>
            <person name="Xu W."/>
            <person name="Pan J."/>
            <person name="Luo Z.H."/>
            <person name="Li M."/>
        </authorList>
    </citation>
    <scope>NUCLEOTIDE SEQUENCE [LARGE SCALE GENOMIC DNA]</scope>
    <source>
        <strain evidence="2">SpSt-1125</strain>
    </source>
</reference>
<evidence type="ECO:0000256" key="1">
    <source>
        <dbReference type="SAM" id="Phobius"/>
    </source>
</evidence>
<dbReference type="AlphaFoldDB" id="A0A7J3X799"/>
<proteinExistence type="predicted"/>
<protein>
    <submittedName>
        <fullName evidence="2">Uncharacterized protein</fullName>
    </submittedName>
</protein>
<feature type="transmembrane region" description="Helical" evidence="1">
    <location>
        <begin position="120"/>
        <end position="140"/>
    </location>
</feature>
<feature type="transmembrane region" description="Helical" evidence="1">
    <location>
        <begin position="234"/>
        <end position="258"/>
    </location>
</feature>
<comment type="caution">
    <text evidence="2">The sequence shown here is derived from an EMBL/GenBank/DDBJ whole genome shotgun (WGS) entry which is preliminary data.</text>
</comment>